<dbReference type="EMBL" id="HBUF01361244">
    <property type="protein sequence ID" value="CAG6720869.1"/>
    <property type="molecule type" value="Transcribed_RNA"/>
</dbReference>
<feature type="transmembrane region" description="Helical" evidence="1">
    <location>
        <begin position="258"/>
        <end position="279"/>
    </location>
</feature>
<organism evidence="3">
    <name type="scientific">Cacopsylla melanoneura</name>
    <dbReference type="NCBI Taxonomy" id="428564"/>
    <lineage>
        <taxon>Eukaryota</taxon>
        <taxon>Metazoa</taxon>
        <taxon>Ecdysozoa</taxon>
        <taxon>Arthropoda</taxon>
        <taxon>Hexapoda</taxon>
        <taxon>Insecta</taxon>
        <taxon>Pterygota</taxon>
        <taxon>Neoptera</taxon>
        <taxon>Paraneoptera</taxon>
        <taxon>Hemiptera</taxon>
        <taxon>Sternorrhyncha</taxon>
        <taxon>Psylloidea</taxon>
        <taxon>Psyllidae</taxon>
        <taxon>Psyllinae</taxon>
        <taxon>Cacopsylla</taxon>
    </lineage>
</organism>
<dbReference type="InterPro" id="IPR052808">
    <property type="entry name" value="GPCR_Mth-like"/>
</dbReference>
<dbReference type="EMBL" id="HBUF01361246">
    <property type="protein sequence ID" value="CAG6720871.1"/>
    <property type="molecule type" value="Transcribed_RNA"/>
</dbReference>
<dbReference type="PANTHER" id="PTHR46953:SF2">
    <property type="entry name" value="G-PROTEIN COUPLED RECEPTOR MTH-LIKE 5-RELATED"/>
    <property type="match status" value="1"/>
</dbReference>
<evidence type="ECO:0000256" key="2">
    <source>
        <dbReference type="SAM" id="SignalP"/>
    </source>
</evidence>
<protein>
    <submittedName>
        <fullName evidence="3">Probable G-protein coupled receptor Mth-like 5</fullName>
    </submittedName>
</protein>
<evidence type="ECO:0000313" key="3">
    <source>
        <dbReference type="EMBL" id="CAG6720871.1"/>
    </source>
</evidence>
<feature type="chain" id="PRO_5036428782" evidence="2">
    <location>
        <begin position="28"/>
        <end position="497"/>
    </location>
</feature>
<dbReference type="PANTHER" id="PTHR46953">
    <property type="entry name" value="G-PROTEIN COUPLED RECEPTOR MTH-LIKE 1-RELATED"/>
    <property type="match status" value="1"/>
</dbReference>
<feature type="transmembrane region" description="Helical" evidence="1">
    <location>
        <begin position="300"/>
        <end position="322"/>
    </location>
</feature>
<name>A0A8D8VCA5_9HEMI</name>
<keyword evidence="3" id="KW-0675">Receptor</keyword>
<dbReference type="EMBL" id="HBUF01361243">
    <property type="protein sequence ID" value="CAG6720868.1"/>
    <property type="molecule type" value="Transcribed_RNA"/>
</dbReference>
<feature type="transmembrane region" description="Helical" evidence="1">
    <location>
        <begin position="358"/>
        <end position="383"/>
    </location>
</feature>
<evidence type="ECO:0000256" key="1">
    <source>
        <dbReference type="SAM" id="Phobius"/>
    </source>
</evidence>
<accession>A0A8D8VCA5</accession>
<feature type="transmembrane region" description="Helical" evidence="1">
    <location>
        <begin position="430"/>
        <end position="454"/>
    </location>
</feature>
<feature type="signal peptide" evidence="2">
    <location>
        <begin position="1"/>
        <end position="27"/>
    </location>
</feature>
<keyword evidence="1" id="KW-1133">Transmembrane helix</keyword>
<keyword evidence="2" id="KW-0732">Signal</keyword>
<feature type="transmembrane region" description="Helical" evidence="1">
    <location>
        <begin position="404"/>
        <end position="424"/>
    </location>
</feature>
<feature type="transmembrane region" description="Helical" evidence="1">
    <location>
        <begin position="194"/>
        <end position="213"/>
    </location>
</feature>
<keyword evidence="1" id="KW-0812">Transmembrane</keyword>
<dbReference type="Gene3D" id="1.20.1070.10">
    <property type="entry name" value="Rhodopsin 7-helix transmembrane proteins"/>
    <property type="match status" value="1"/>
</dbReference>
<dbReference type="EMBL" id="HBUF01361245">
    <property type="protein sequence ID" value="CAG6720870.1"/>
    <property type="molecule type" value="Transcribed_RNA"/>
</dbReference>
<proteinExistence type="predicted"/>
<keyword evidence="1" id="KW-0472">Membrane</keyword>
<dbReference type="AlphaFoldDB" id="A0A8D8VCA5"/>
<sequence>MVNTSPAAASLFPYLLPLVVYLTGVVCSHIPPPPGPLPHTDPVSVHKCCGKNEIMVERRCVAVHDNSSVEIWSPIFTEEIGFKPVKVNYDLVIGLPDCKAKQQWPIYHYHDSSDKLIILPDGQLRHYIFKTGNEPSLPHSDETFHDFPQGHYCMDKVIAQGGDLDAQFAMVCLPKVTSLWKDTDALLKRMVDPALRLLSILLLLIIVVTYLVISQLRDVVGNMVATLCMCLICAYASDIARIYTEEMTDSDFYLLADIVKQISTLAAFFWLNGLGFYIWRTFRTRNVFLRITDGRKYFYYSCYVWGSTLCMSFMAIFSHFLLDAEVQEAGAVHLLPTTPAPSHSTWALLNPPSQCNRIMGWLGISIFFISVGSILLVNTFFYLTTAQKISRMSVYGRIHHKMRYTFEMYVKIFSVMSVWWLSLILGWAPYAALCYTYIAVSFLQVAIIFYITVLGCKRVRYLIKVTVCHDKCFIGSTIPLLTTKSHEWFLLMGTLTL</sequence>
<feature type="transmembrane region" description="Helical" evidence="1">
    <location>
        <begin position="220"/>
        <end position="238"/>
    </location>
</feature>
<reference evidence="3" key="1">
    <citation type="submission" date="2021-05" db="EMBL/GenBank/DDBJ databases">
        <authorList>
            <person name="Alioto T."/>
            <person name="Alioto T."/>
            <person name="Gomez Garrido J."/>
        </authorList>
    </citation>
    <scope>NUCLEOTIDE SEQUENCE</scope>
</reference>